<evidence type="ECO:0000313" key="3">
    <source>
        <dbReference type="Proteomes" id="UP000000235"/>
    </source>
</evidence>
<dbReference type="Proteomes" id="UP000000235">
    <property type="component" value="Chromosome"/>
</dbReference>
<protein>
    <submittedName>
        <fullName evidence="2">Uncharacterized protein</fullName>
    </submittedName>
</protein>
<name>A4X421_SALTO</name>
<dbReference type="HOGENOM" id="CLU_2604025_0_0_11"/>
<feature type="region of interest" description="Disordered" evidence="1">
    <location>
        <begin position="55"/>
        <end position="79"/>
    </location>
</feature>
<proteinExistence type="predicted"/>
<gene>
    <name evidence="2" type="ordered locus">Strop_1151</name>
</gene>
<organism evidence="2 3">
    <name type="scientific">Salinispora tropica (strain ATCC BAA-916 / DSM 44818 / JCM 13857 / NBRC 105044 / CNB-440)</name>
    <dbReference type="NCBI Taxonomy" id="369723"/>
    <lineage>
        <taxon>Bacteria</taxon>
        <taxon>Bacillati</taxon>
        <taxon>Actinomycetota</taxon>
        <taxon>Actinomycetes</taxon>
        <taxon>Micromonosporales</taxon>
        <taxon>Micromonosporaceae</taxon>
        <taxon>Salinispora</taxon>
    </lineage>
</organism>
<dbReference type="AlphaFoldDB" id="A4X421"/>
<evidence type="ECO:0000313" key="2">
    <source>
        <dbReference type="EMBL" id="ABP53621.1"/>
    </source>
</evidence>
<keyword evidence="3" id="KW-1185">Reference proteome</keyword>
<evidence type="ECO:0000256" key="1">
    <source>
        <dbReference type="SAM" id="MobiDB-lite"/>
    </source>
</evidence>
<accession>A4X421</accession>
<dbReference type="EMBL" id="CP000667">
    <property type="protein sequence ID" value="ABP53621.1"/>
    <property type="molecule type" value="Genomic_DNA"/>
</dbReference>
<dbReference type="KEGG" id="stp:Strop_1151"/>
<reference evidence="3" key="1">
    <citation type="journal article" date="2007" name="Proc. Natl. Acad. Sci. U.S.A.">
        <title>Genome sequencing reveals complex secondary metabolome in the marine actinomycete Salinispora tropica.</title>
        <authorList>
            <person name="Udwary D.W."/>
            <person name="Zeigler L."/>
            <person name="Asolkar R.N."/>
            <person name="Singan V."/>
            <person name="Lapidus A."/>
            <person name="Fenical W."/>
            <person name="Jensen P.R."/>
            <person name="Moore B.S."/>
        </authorList>
    </citation>
    <scope>NUCLEOTIDE SEQUENCE [LARGE SCALE GENOMIC DNA]</scope>
    <source>
        <strain evidence="3">ATCC BAA-916 / DSM 44818 / CNB-440</strain>
    </source>
</reference>
<dbReference type="eggNOG" id="COG0125">
    <property type="taxonomic scope" value="Bacteria"/>
</dbReference>
<sequence length="79" mass="8846">MIGQTVRFALDHGYHVVLEGIMHASRYRGILDSPAGRPPWPVAVLLSRRVPARDAAPSSHASAGRRVYRRAHERLVHRS</sequence>